<dbReference type="Pfam" id="PF01081">
    <property type="entry name" value="Aldolase"/>
    <property type="match status" value="1"/>
</dbReference>
<dbReference type="AlphaFoldDB" id="A0A398BKJ1"/>
<dbReference type="Gene3D" id="3.20.20.70">
    <property type="entry name" value="Aldolase class I"/>
    <property type="match status" value="1"/>
</dbReference>
<comment type="similarity">
    <text evidence="2">Belongs to the KHG/KDPG aldolase family.</text>
</comment>
<dbReference type="GO" id="GO:0008674">
    <property type="term" value="F:2-dehydro-3-deoxy-6-phosphogalactonate aldolase activity"/>
    <property type="evidence" value="ECO:0007669"/>
    <property type="project" value="UniProtKB-EC"/>
</dbReference>
<comment type="pathway">
    <text evidence="1">Carbohydrate acid metabolism.</text>
</comment>
<accession>A0A398BKJ1</accession>
<dbReference type="SUPFAM" id="SSF51569">
    <property type="entry name" value="Aldolase"/>
    <property type="match status" value="1"/>
</dbReference>
<name>A0A398BKJ1_9RHOB</name>
<dbReference type="InterPro" id="IPR000887">
    <property type="entry name" value="Aldlse_KDPG_KHG"/>
</dbReference>
<protein>
    <submittedName>
        <fullName evidence="6">2-dehydro-3-deoxy-6-phosphogalactonate aldolase</fullName>
        <ecNumber evidence="6">4.1.2.21</ecNumber>
    </submittedName>
</protein>
<gene>
    <name evidence="6" type="ORF">D2N39_19985</name>
</gene>
<comment type="caution">
    <text evidence="6">The sequence shown here is derived from an EMBL/GenBank/DDBJ whole genome shotgun (WGS) entry which is preliminary data.</text>
</comment>
<keyword evidence="5" id="KW-0119">Carbohydrate metabolism</keyword>
<keyword evidence="7" id="KW-1185">Reference proteome</keyword>
<dbReference type="InterPro" id="IPR013785">
    <property type="entry name" value="Aldolase_TIM"/>
</dbReference>
<dbReference type="EMBL" id="QXXQ01000018">
    <property type="protein sequence ID" value="RID90057.1"/>
    <property type="molecule type" value="Genomic_DNA"/>
</dbReference>
<evidence type="ECO:0000313" key="6">
    <source>
        <dbReference type="EMBL" id="RID90057.1"/>
    </source>
</evidence>
<dbReference type="RefSeq" id="WP_119136542.1">
    <property type="nucleotide sequence ID" value="NZ_QXXQ01000018.1"/>
</dbReference>
<evidence type="ECO:0000256" key="4">
    <source>
        <dbReference type="ARBA" id="ARBA00023239"/>
    </source>
</evidence>
<dbReference type="CDD" id="cd00452">
    <property type="entry name" value="KDPG_aldolase"/>
    <property type="match status" value="1"/>
</dbReference>
<proteinExistence type="inferred from homology"/>
<dbReference type="EC" id="4.1.2.21" evidence="6"/>
<evidence type="ECO:0000256" key="2">
    <source>
        <dbReference type="ARBA" id="ARBA00006906"/>
    </source>
</evidence>
<dbReference type="PANTHER" id="PTHR30246">
    <property type="entry name" value="2-KETO-3-DEOXY-6-PHOSPHOGLUCONATE ALDOLASE"/>
    <property type="match status" value="1"/>
</dbReference>
<dbReference type="NCBIfam" id="NF006600">
    <property type="entry name" value="PRK09140.1"/>
    <property type="match status" value="1"/>
</dbReference>
<comment type="subunit">
    <text evidence="3">Homotrimer.</text>
</comment>
<dbReference type="PANTHER" id="PTHR30246:SF1">
    <property type="entry name" value="2-DEHYDRO-3-DEOXY-6-PHOSPHOGALACTONATE ALDOLASE-RELATED"/>
    <property type="match status" value="1"/>
</dbReference>
<evidence type="ECO:0000256" key="1">
    <source>
        <dbReference type="ARBA" id="ARBA00004761"/>
    </source>
</evidence>
<organism evidence="6 7">
    <name type="scientific">Gemmobacter lutimaris</name>
    <dbReference type="NCBI Taxonomy" id="2306023"/>
    <lineage>
        <taxon>Bacteria</taxon>
        <taxon>Pseudomonadati</taxon>
        <taxon>Pseudomonadota</taxon>
        <taxon>Alphaproteobacteria</taxon>
        <taxon>Rhodobacterales</taxon>
        <taxon>Paracoccaceae</taxon>
        <taxon>Gemmobacter</taxon>
    </lineage>
</organism>
<dbReference type="Proteomes" id="UP000266649">
    <property type="component" value="Unassembled WGS sequence"/>
</dbReference>
<sequence length="210" mass="20950">MMEFDTAFAACPLVAILRGLTPAEAVPVGAALTAAGITLIEVPLNSPDPLASIAALARSFGDSAVIGAGTVLQAAEVHAVAQAGGRLIVAPNFDPRVAGAARAHGMIYGPGVGTVTEAFAALEAGAHFLKLFPAEMIPPAAVRAMRAILPAATRLLPVGGIDTGTMTPYLAAGADGFGLGTALYRPGRDAALTGARAEALKAAFQIGKQG</sequence>
<dbReference type="OrthoDB" id="7204076at2"/>
<evidence type="ECO:0000256" key="5">
    <source>
        <dbReference type="ARBA" id="ARBA00023277"/>
    </source>
</evidence>
<evidence type="ECO:0000256" key="3">
    <source>
        <dbReference type="ARBA" id="ARBA00011233"/>
    </source>
</evidence>
<evidence type="ECO:0000313" key="7">
    <source>
        <dbReference type="Proteomes" id="UP000266649"/>
    </source>
</evidence>
<keyword evidence="4 6" id="KW-0456">Lyase</keyword>
<reference evidence="6 7" key="1">
    <citation type="submission" date="2018-09" db="EMBL/GenBank/DDBJ databases">
        <title>Gemmobacter lutimaris sp. nov., a marine bacterium isolated from tidal flat.</title>
        <authorList>
            <person name="Lee D.W."/>
            <person name="Yoo Y."/>
            <person name="Kim J.-J."/>
            <person name="Kim B.S."/>
        </authorList>
    </citation>
    <scope>NUCLEOTIDE SEQUENCE [LARGE SCALE GENOMIC DNA]</scope>
    <source>
        <strain evidence="6 7">YJ-T1-11</strain>
    </source>
</reference>